<feature type="compositionally biased region" description="Polar residues" evidence="1">
    <location>
        <begin position="21"/>
        <end position="33"/>
    </location>
</feature>
<feature type="region of interest" description="Disordered" evidence="1">
    <location>
        <begin position="13"/>
        <end position="46"/>
    </location>
</feature>
<comment type="caution">
    <text evidence="2">The sequence shown here is derived from an EMBL/GenBank/DDBJ whole genome shotgun (WGS) entry which is preliminary data.</text>
</comment>
<dbReference type="Proteomes" id="UP000660381">
    <property type="component" value="Unassembled WGS sequence"/>
</dbReference>
<evidence type="ECO:0000256" key="1">
    <source>
        <dbReference type="SAM" id="MobiDB-lite"/>
    </source>
</evidence>
<gene>
    <name evidence="2" type="ORF">H6G68_21710</name>
</gene>
<dbReference type="RefSeq" id="WP_190908503.1">
    <property type="nucleotide sequence ID" value="NZ_JACJTQ010000045.1"/>
</dbReference>
<accession>A0ABR8J7I1</accession>
<evidence type="ECO:0000313" key="2">
    <source>
        <dbReference type="EMBL" id="MBD2694328.1"/>
    </source>
</evidence>
<reference evidence="2 3" key="1">
    <citation type="journal article" date="2020" name="ISME J.">
        <title>Comparative genomics reveals insights into cyanobacterial evolution and habitat adaptation.</title>
        <authorList>
            <person name="Chen M.Y."/>
            <person name="Teng W.K."/>
            <person name="Zhao L."/>
            <person name="Hu C.X."/>
            <person name="Zhou Y.K."/>
            <person name="Han B.P."/>
            <person name="Song L.R."/>
            <person name="Shu W.S."/>
        </authorList>
    </citation>
    <scope>NUCLEOTIDE SEQUENCE [LARGE SCALE GENOMIC DNA]</scope>
    <source>
        <strain evidence="2 3">FACHB-362</strain>
    </source>
</reference>
<dbReference type="EMBL" id="JACJTQ010000045">
    <property type="protein sequence ID" value="MBD2694328.1"/>
    <property type="molecule type" value="Genomic_DNA"/>
</dbReference>
<keyword evidence="3" id="KW-1185">Reference proteome</keyword>
<name>A0ABR8J7I1_9NOST</name>
<evidence type="ECO:0000313" key="3">
    <source>
        <dbReference type="Proteomes" id="UP000660381"/>
    </source>
</evidence>
<organism evidence="2 3">
    <name type="scientific">Anabaena catenula FACHB-362</name>
    <dbReference type="NCBI Taxonomy" id="2692877"/>
    <lineage>
        <taxon>Bacteria</taxon>
        <taxon>Bacillati</taxon>
        <taxon>Cyanobacteriota</taxon>
        <taxon>Cyanophyceae</taxon>
        <taxon>Nostocales</taxon>
        <taxon>Nostocaceae</taxon>
        <taxon>Anabaena</taxon>
    </lineage>
</organism>
<proteinExistence type="predicted"/>
<sequence>MYRIQDKYRLKSQDSTDELTNHLSRTSNSQTHWSTDELTSHLSRTSNNQAHWSTDELTGHFSRTRYWEIAINIWQQCKSSPKLANSPQYPIPSTVRLTLTAEAQSLVPNPQYPIPSIGSSRRMLLNF</sequence>
<protein>
    <submittedName>
        <fullName evidence="2">Uncharacterized protein</fullName>
    </submittedName>
</protein>